<dbReference type="Proteomes" id="UP000607796">
    <property type="component" value="Unassembled WGS sequence"/>
</dbReference>
<evidence type="ECO:0000259" key="3">
    <source>
        <dbReference type="Pfam" id="PF20454"/>
    </source>
</evidence>
<gene>
    <name evidence="4" type="ORF">IQ782_02835</name>
</gene>
<protein>
    <submittedName>
        <fullName evidence="4">Phage terminase large subunit family protein</fullName>
    </submittedName>
</protein>
<dbReference type="EMBL" id="JADFFK010000001">
    <property type="protein sequence ID" value="MBE9635769.1"/>
    <property type="molecule type" value="Genomic_DNA"/>
</dbReference>
<proteinExistence type="predicted"/>
<dbReference type="Pfam" id="PF20454">
    <property type="entry name" value="GpA_nuclease"/>
    <property type="match status" value="1"/>
</dbReference>
<dbReference type="Pfam" id="PF05876">
    <property type="entry name" value="GpA_ATPase"/>
    <property type="match status" value="1"/>
</dbReference>
<evidence type="ECO:0000256" key="1">
    <source>
        <dbReference type="SAM" id="MobiDB-lite"/>
    </source>
</evidence>
<evidence type="ECO:0000259" key="2">
    <source>
        <dbReference type="Pfam" id="PF05876"/>
    </source>
</evidence>
<reference evidence="4 5" key="1">
    <citation type="journal article" date="2021" name="Int. J. Syst. Evol. Microbiol.">
        <title>Salipiger mangrovisoli sp. nov., isolated from mangrove soil and the proposal for the reclassification of Paraphaeobacter pallidus as Salipiger pallidus comb. nov.</title>
        <authorList>
            <person name="Du J."/>
            <person name="Liu Y."/>
            <person name="Pei T."/>
            <person name="Deng M.R."/>
            <person name="Zhu H."/>
        </authorList>
    </citation>
    <scope>NUCLEOTIDE SEQUENCE [LARGE SCALE GENOMIC DNA]</scope>
    <source>
        <strain evidence="4 5">6D45A</strain>
    </source>
</reference>
<accession>A0ABR9WWW7</accession>
<sequence length="687" mass="76516">MGFLASARHVVCSAMAAAMAPPPPPDITRWCTENIEFDERSPISGPFDIARFEFLREIHQVLSPEHPSREVTIRGSAQWGKTVSIIQPTLGAWHEYTPLDSLIVHPTGSAASEWVNNKWMPMRRQAPGLIRVFGAGRGENRDNIFNQETLDRNGSLKVASSGSPADLTGTSRRLVIMDDLSKFESSDKGDPEKLAESRASGFDDAKILRVSTAMIKGTCRISEAYERSDQRLFHVPCPSCGFEQPLTWENFKASLEPERLHAAHFTCESCREPIRHGAKEKIVRLGKWVRHNRGGDHPGFHLWRAYAPQRDWASIAIEYAQMMGWTRLEAGRSKAAEGQGSDEAPGKAATAKPIKAAVEQVFFNDVLGLPYEQATDAPDWETLRDRTEHAEPGAVLELGVLPATGFIFAAGVDCQDDRLEVHLVAFGANRRRWVIDYKVIPHHIGDEAGRDALNALLRQEWRTELGFRVPLDILAIDGGAYTDDVWSWAKRHPWGRVIIVKGGSTENGPLMALQKFDRRRDGKVKKAQKRAFNLNVSSLKAGLYAHLRKEDPEERGFIQFARALGDEYYRMITAENRVLSRNKQGVMTSRWVLVEPTRRNEALDTMNYAEAGALRKGWAAMTDNQWDALAAERGGPAPDKQPDLFDASLPLLTGEQLRAAGAKPKPKSKPASKATRLADLLREQNGG</sequence>
<feature type="region of interest" description="Disordered" evidence="1">
    <location>
        <begin position="655"/>
        <end position="687"/>
    </location>
</feature>
<feature type="domain" description="Phage terminase large subunit GpA ATPase" evidence="2">
    <location>
        <begin position="42"/>
        <end position="288"/>
    </location>
</feature>
<dbReference type="InterPro" id="IPR046454">
    <property type="entry name" value="GpA_endonuclease"/>
</dbReference>
<comment type="caution">
    <text evidence="4">The sequence shown here is derived from an EMBL/GenBank/DDBJ whole genome shotgun (WGS) entry which is preliminary data.</text>
</comment>
<dbReference type="Gene3D" id="3.40.50.300">
    <property type="entry name" value="P-loop containing nucleotide triphosphate hydrolases"/>
    <property type="match status" value="1"/>
</dbReference>
<dbReference type="InterPro" id="IPR027417">
    <property type="entry name" value="P-loop_NTPase"/>
</dbReference>
<organism evidence="4 5">
    <name type="scientific">Salipiger mangrovisoli</name>
    <dbReference type="NCBI Taxonomy" id="2865933"/>
    <lineage>
        <taxon>Bacteria</taxon>
        <taxon>Pseudomonadati</taxon>
        <taxon>Pseudomonadota</taxon>
        <taxon>Alphaproteobacteria</taxon>
        <taxon>Rhodobacterales</taxon>
        <taxon>Roseobacteraceae</taxon>
        <taxon>Salipiger</taxon>
    </lineage>
</organism>
<dbReference type="InterPro" id="IPR046453">
    <property type="entry name" value="GpA_ATPase"/>
</dbReference>
<evidence type="ECO:0000313" key="5">
    <source>
        <dbReference type="Proteomes" id="UP000607796"/>
    </source>
</evidence>
<keyword evidence="5" id="KW-1185">Reference proteome</keyword>
<dbReference type="RefSeq" id="WP_194133073.1">
    <property type="nucleotide sequence ID" value="NZ_JADFFK010000001.1"/>
</dbReference>
<feature type="domain" description="Terminase large subunit GpA endonuclease" evidence="3">
    <location>
        <begin position="360"/>
        <end position="615"/>
    </location>
</feature>
<evidence type="ECO:0000313" key="4">
    <source>
        <dbReference type="EMBL" id="MBE9635769.1"/>
    </source>
</evidence>
<name>A0ABR9WWW7_9RHOB</name>